<reference evidence="1" key="1">
    <citation type="submission" date="2021-11" db="EMBL/GenBank/DDBJ databases">
        <authorList>
            <consortium name="Genoscope - CEA"/>
            <person name="William W."/>
        </authorList>
    </citation>
    <scope>NUCLEOTIDE SEQUENCE</scope>
</reference>
<comment type="caution">
    <text evidence="1">The sequence shown here is derived from an EMBL/GenBank/DDBJ whole genome shotgun (WGS) entry which is preliminary data.</text>
</comment>
<evidence type="ECO:0000313" key="1">
    <source>
        <dbReference type="EMBL" id="CAH0371399.1"/>
    </source>
</evidence>
<accession>A0A8J2SQH2</accession>
<evidence type="ECO:0000313" key="2">
    <source>
        <dbReference type="Proteomes" id="UP000789595"/>
    </source>
</evidence>
<name>A0A8J2SQH2_9STRA</name>
<organism evidence="1 2">
    <name type="scientific">Pelagomonas calceolata</name>
    <dbReference type="NCBI Taxonomy" id="35677"/>
    <lineage>
        <taxon>Eukaryota</taxon>
        <taxon>Sar</taxon>
        <taxon>Stramenopiles</taxon>
        <taxon>Ochrophyta</taxon>
        <taxon>Pelagophyceae</taxon>
        <taxon>Pelagomonadales</taxon>
        <taxon>Pelagomonadaceae</taxon>
        <taxon>Pelagomonas</taxon>
    </lineage>
</organism>
<dbReference type="Proteomes" id="UP000789595">
    <property type="component" value="Unassembled WGS sequence"/>
</dbReference>
<protein>
    <submittedName>
        <fullName evidence="1">Uncharacterized protein</fullName>
    </submittedName>
</protein>
<gene>
    <name evidence="1" type="ORF">PECAL_3P13390</name>
</gene>
<dbReference type="EMBL" id="CAKKNE010000003">
    <property type="protein sequence ID" value="CAH0371399.1"/>
    <property type="molecule type" value="Genomic_DNA"/>
</dbReference>
<dbReference type="AlphaFoldDB" id="A0A8J2SQH2"/>
<proteinExistence type="predicted"/>
<keyword evidence="2" id="KW-1185">Reference proteome</keyword>
<sequence length="142" mass="15757">MSNGFRRGPLDFESDAAARRAARVERDWARESAARLRAPRMIDVHGIKEELNQRQGQLLTEIQQINDVLHAHIMETVDGLSTRELRAPGGDGDALTGAKLRSIELQLKAAALQGEFKGLEAARDLLHEAGVRALNERLAQRE</sequence>